<dbReference type="PANTHER" id="PTHR30093:SF34">
    <property type="entry name" value="PREPILIN PEPTIDASE-DEPENDENT PROTEIN D"/>
    <property type="match status" value="1"/>
</dbReference>
<keyword evidence="3" id="KW-1133">Transmembrane helix</keyword>
<dbReference type="NCBIfam" id="TIGR02532">
    <property type="entry name" value="IV_pilin_GFxxxE"/>
    <property type="match status" value="1"/>
</dbReference>
<feature type="transmembrane region" description="Helical" evidence="3">
    <location>
        <begin position="7"/>
        <end position="31"/>
    </location>
</feature>
<evidence type="ECO:0000313" key="5">
    <source>
        <dbReference type="Proteomes" id="UP001366060"/>
    </source>
</evidence>
<dbReference type="InterPro" id="IPR012902">
    <property type="entry name" value="N_methyl_site"/>
</dbReference>
<comment type="similarity">
    <text evidence="1">Belongs to the N-Me-Phe pilin family.</text>
</comment>
<keyword evidence="2" id="KW-0488">Methylation</keyword>
<evidence type="ECO:0000256" key="3">
    <source>
        <dbReference type="SAM" id="Phobius"/>
    </source>
</evidence>
<protein>
    <submittedName>
        <fullName evidence="4">Prepilin-type N-terminal cleavage/methylation domain-containing protein</fullName>
    </submittedName>
</protein>
<evidence type="ECO:0000313" key="4">
    <source>
        <dbReference type="EMBL" id="MEL0660050.1"/>
    </source>
</evidence>
<dbReference type="EMBL" id="JBAKBA010000032">
    <property type="protein sequence ID" value="MEL0660050.1"/>
    <property type="molecule type" value="Genomic_DNA"/>
</dbReference>
<reference evidence="4 5" key="1">
    <citation type="submission" date="2024-02" db="EMBL/GenBank/DDBJ databases">
        <title>Bacteria isolated from the canopy kelp, Nereocystis luetkeana.</title>
        <authorList>
            <person name="Pfister C.A."/>
            <person name="Younker I.T."/>
            <person name="Light S.H."/>
        </authorList>
    </citation>
    <scope>NUCLEOTIDE SEQUENCE [LARGE SCALE GENOMIC DNA]</scope>
    <source>
        <strain evidence="4 5">TI.2.07</strain>
    </source>
</reference>
<comment type="caution">
    <text evidence="4">The sequence shown here is derived from an EMBL/GenBank/DDBJ whole genome shotgun (WGS) entry which is preliminary data.</text>
</comment>
<dbReference type="PANTHER" id="PTHR30093">
    <property type="entry name" value="GENERAL SECRETION PATHWAY PROTEIN G"/>
    <property type="match status" value="1"/>
</dbReference>
<dbReference type="RefSeq" id="WP_341628543.1">
    <property type="nucleotide sequence ID" value="NZ_JBAKBA010000032.1"/>
</dbReference>
<keyword evidence="5" id="KW-1185">Reference proteome</keyword>
<organism evidence="4 5">
    <name type="scientific">Psychromonas arctica</name>
    <dbReference type="NCBI Taxonomy" id="168275"/>
    <lineage>
        <taxon>Bacteria</taxon>
        <taxon>Pseudomonadati</taxon>
        <taxon>Pseudomonadota</taxon>
        <taxon>Gammaproteobacteria</taxon>
        <taxon>Alteromonadales</taxon>
        <taxon>Psychromonadaceae</taxon>
        <taxon>Psychromonas</taxon>
    </lineage>
</organism>
<name>A0ABU9HDR7_9GAMM</name>
<keyword evidence="3" id="KW-0812">Transmembrane</keyword>
<dbReference type="PROSITE" id="PS00409">
    <property type="entry name" value="PROKAR_NTER_METHYL"/>
    <property type="match status" value="1"/>
</dbReference>
<dbReference type="Proteomes" id="UP001366060">
    <property type="component" value="Unassembled WGS sequence"/>
</dbReference>
<dbReference type="Gene3D" id="3.30.700.10">
    <property type="entry name" value="Glycoprotein, Type 4 Pilin"/>
    <property type="match status" value="1"/>
</dbReference>
<accession>A0ABU9HDR7</accession>
<dbReference type="SUPFAM" id="SSF54523">
    <property type="entry name" value="Pili subunits"/>
    <property type="match status" value="1"/>
</dbReference>
<proteinExistence type="inferred from homology"/>
<sequence>MKKVQQGFTLIELLIVIAIIGILAAVALPAYNTYTNKARFSEVILATSPMKSAVEICAQVGNSIAETDCAAATALELATNQAGELDNITYVSTTASAATITATDDSSVSYQLIATLANGRVTWVQSGSCTTDGLC</sequence>
<gene>
    <name evidence="4" type="ORF">V6255_12990</name>
</gene>
<keyword evidence="3" id="KW-0472">Membrane</keyword>
<dbReference type="Pfam" id="PF07963">
    <property type="entry name" value="N_methyl"/>
    <property type="match status" value="1"/>
</dbReference>
<evidence type="ECO:0000256" key="1">
    <source>
        <dbReference type="ARBA" id="ARBA00005233"/>
    </source>
</evidence>
<dbReference type="InterPro" id="IPR045584">
    <property type="entry name" value="Pilin-like"/>
</dbReference>
<evidence type="ECO:0000256" key="2">
    <source>
        <dbReference type="ARBA" id="ARBA00022481"/>
    </source>
</evidence>